<dbReference type="InterPro" id="IPR020845">
    <property type="entry name" value="AMP-binding_CS"/>
</dbReference>
<evidence type="ECO:0000313" key="3">
    <source>
        <dbReference type="Proteomes" id="UP001229244"/>
    </source>
</evidence>
<proteinExistence type="predicted"/>
<dbReference type="Proteomes" id="UP001229244">
    <property type="component" value="Unassembled WGS sequence"/>
</dbReference>
<dbReference type="PANTHER" id="PTHR24096">
    <property type="entry name" value="LONG-CHAIN-FATTY-ACID--COA LIGASE"/>
    <property type="match status" value="1"/>
</dbReference>
<reference evidence="2" key="1">
    <citation type="submission" date="2023-07" db="EMBL/GenBank/DDBJ databases">
        <title>Genomic Encyclopedia of Type Strains, Phase IV (KMG-IV): sequencing the most valuable type-strain genomes for metagenomic binning, comparative biology and taxonomic classification.</title>
        <authorList>
            <person name="Goeker M."/>
        </authorList>
    </citation>
    <scope>NUCLEOTIDE SEQUENCE</scope>
    <source>
        <strain evidence="2">DSM 21202</strain>
    </source>
</reference>
<dbReference type="SUPFAM" id="SSF56801">
    <property type="entry name" value="Acetyl-CoA synthetase-like"/>
    <property type="match status" value="1"/>
</dbReference>
<feature type="domain" description="AMP-dependent synthetase/ligase" evidence="1">
    <location>
        <begin position="47"/>
        <end position="426"/>
    </location>
</feature>
<evidence type="ECO:0000259" key="1">
    <source>
        <dbReference type="Pfam" id="PF00501"/>
    </source>
</evidence>
<dbReference type="Gene3D" id="3.40.50.12780">
    <property type="entry name" value="N-terminal domain of ligase-like"/>
    <property type="match status" value="1"/>
</dbReference>
<protein>
    <submittedName>
        <fullName evidence="2">Feruloyl-CoA synthase</fullName>
        <ecNumber evidence="2">6.2.1.34</ecNumber>
    </submittedName>
</protein>
<dbReference type="EMBL" id="JAUSUL010000004">
    <property type="protein sequence ID" value="MDQ0317280.1"/>
    <property type="molecule type" value="Genomic_DNA"/>
</dbReference>
<dbReference type="EC" id="6.2.1.34" evidence="2"/>
<dbReference type="CDD" id="cd05921">
    <property type="entry name" value="FCS"/>
    <property type="match status" value="1"/>
</dbReference>
<dbReference type="PANTHER" id="PTHR24096:SF420">
    <property type="entry name" value="LONG-CHAIN-FATTY-ACID--COA LIGASE-RELATED"/>
    <property type="match status" value="1"/>
</dbReference>
<comment type="caution">
    <text evidence="2">The sequence shown here is derived from an EMBL/GenBank/DDBJ whole genome shotgun (WGS) entry which is preliminary data.</text>
</comment>
<dbReference type="Pfam" id="PF00501">
    <property type="entry name" value="AMP-binding"/>
    <property type="match status" value="1"/>
</dbReference>
<dbReference type="InterPro" id="IPR000873">
    <property type="entry name" value="AMP-dep_synth/lig_dom"/>
</dbReference>
<dbReference type="GO" id="GO:0050563">
    <property type="term" value="F:trans-feruloyl-CoA synthase activity"/>
    <property type="evidence" value="ECO:0007669"/>
    <property type="project" value="UniProtKB-EC"/>
</dbReference>
<evidence type="ECO:0000313" key="2">
    <source>
        <dbReference type="EMBL" id="MDQ0317280.1"/>
    </source>
</evidence>
<keyword evidence="3" id="KW-1185">Reference proteome</keyword>
<keyword evidence="2" id="KW-0436">Ligase</keyword>
<sequence>MAKPDLREVKLWTPDIGSEERDDGSILVWRNDPLGPYPDKITERLVHWAEVAPDRPWMAERGDDGDWVRISYGEALEKVRSVAQKLIDFGLSEDRPVAILSDKSLDHALLALAAQHVGIPSAAISTAYSLVSTDYEKLRDIAAKITPGLVFAADGEQYAAAIEAAFPAETPVVVSRNKVPGRKSDQFETLVRTQPTDAVDRAHADVTPDTVAKFLFTSGTTGSPKAVIQTHRMLCSNQEMIADCYAFMREEPPIIVDWAPWNHTASGNKVFNLVLYNGGTYYIDAGKPAPNKIGETIHNLRDISPTWYFNVPAGYEMLVDAMETDEALRKSFFADLKMIMYAGAGMAQHTWDRLDELAVKTIGRRVLLATGLGSTETAPFALKCTEEQSRPGNVGIPSQGVTLKLVPDEEKLEARLKGPNITPGYWRDPELTAAAFDEEGFYKLGDALKFAEPGRPEKGFFFDGRLAENFKLETGTWVAVGALRAKLVNEMDGYVRDAVIAGENQPALGALLLPYIPKMRSLVPEEAELRDHQIVGHEKVRAKIAELLAAHAAAATGSATRVTRAVIMEEEPSLDRGEVTDKGSINQRAVLRHRDHLVDLLFSDDEERVIRARKKEPAA</sequence>
<dbReference type="RefSeq" id="WP_306887182.1">
    <property type="nucleotide sequence ID" value="NZ_JAUSUL010000004.1"/>
</dbReference>
<dbReference type="AlphaFoldDB" id="A0AAE4AUD6"/>
<dbReference type="PROSITE" id="PS00455">
    <property type="entry name" value="AMP_BINDING"/>
    <property type="match status" value="1"/>
</dbReference>
<name>A0AAE4AUD6_9HYPH</name>
<gene>
    <name evidence="2" type="ORF">J2S73_003757</name>
</gene>
<dbReference type="InterPro" id="IPR042099">
    <property type="entry name" value="ANL_N_sf"/>
</dbReference>
<accession>A0AAE4AUD6</accession>
<organism evidence="2 3">
    <name type="scientific">Amorphus orientalis</name>
    <dbReference type="NCBI Taxonomy" id="649198"/>
    <lineage>
        <taxon>Bacteria</taxon>
        <taxon>Pseudomonadati</taxon>
        <taxon>Pseudomonadota</taxon>
        <taxon>Alphaproteobacteria</taxon>
        <taxon>Hyphomicrobiales</taxon>
        <taxon>Amorphaceae</taxon>
        <taxon>Amorphus</taxon>
    </lineage>
</organism>